<name>A0A1X9WGG9_9ALPH</name>
<feature type="region of interest" description="Disordered" evidence="1">
    <location>
        <begin position="25"/>
        <end position="119"/>
    </location>
</feature>
<accession>A0A1X9WGG9</accession>
<gene>
    <name evidence="3" type="primary">UL56</name>
</gene>
<dbReference type="KEGG" id="vg:80535189"/>
<sequence length="229" mass="24737">MALTSPRTRLDEWMLLAYEGSRRPAQILPEDAPPPYSPPPAADAAFVSIDIGDSDEPPPPYSPPGPLAAPRPSLVATGRTRRAQRRAARRSRRRAERRAARAAGGPDGVAASSPSSDGIASLSALPTYREAVRDVPPPYDTVVFVGDHHGGDSSAPRTSPTHPHPHQRPPPSRLSRAPRVSSRELYRFRRPALVRESPRAGCCSTLTHAHVILGGLLLVVVLLFLFLSR</sequence>
<dbReference type="Pfam" id="PF04534">
    <property type="entry name" value="Herpes_UL56"/>
    <property type="match status" value="1"/>
</dbReference>
<dbReference type="InterPro" id="IPR007620">
    <property type="entry name" value="Herpes_UL56"/>
</dbReference>
<evidence type="ECO:0000256" key="2">
    <source>
        <dbReference type="SAM" id="Phobius"/>
    </source>
</evidence>
<feature type="compositionally biased region" description="Pro residues" evidence="1">
    <location>
        <begin position="57"/>
        <end position="69"/>
    </location>
</feature>
<organism evidence="3 4">
    <name type="scientific">Macacine alphaherpesvirus 3</name>
    <dbReference type="NCBI Taxonomy" id="2845555"/>
    <lineage>
        <taxon>Viruses</taxon>
        <taxon>Duplodnaviria</taxon>
        <taxon>Heunggongvirae</taxon>
        <taxon>Peploviricota</taxon>
        <taxon>Herviviricetes</taxon>
        <taxon>Herpesvirales</taxon>
        <taxon>Orthoherpesviridae</taxon>
        <taxon>Alphaherpesvirinae</taxon>
        <taxon>Simplexvirus</taxon>
        <taxon>Simplexvirus macacinealpha3</taxon>
    </lineage>
</organism>
<keyword evidence="2" id="KW-1133">Transmembrane helix</keyword>
<proteinExistence type="predicted"/>
<evidence type="ECO:0000313" key="4">
    <source>
        <dbReference type="Proteomes" id="UP000679841"/>
    </source>
</evidence>
<evidence type="ECO:0000256" key="1">
    <source>
        <dbReference type="SAM" id="MobiDB-lite"/>
    </source>
</evidence>
<keyword evidence="4" id="KW-1185">Reference proteome</keyword>
<evidence type="ECO:0000313" key="3">
    <source>
        <dbReference type="EMBL" id="ARS01844.1"/>
    </source>
</evidence>
<feature type="transmembrane region" description="Helical" evidence="2">
    <location>
        <begin position="208"/>
        <end position="227"/>
    </location>
</feature>
<feature type="compositionally biased region" description="Basic residues" evidence="1">
    <location>
        <begin position="79"/>
        <end position="96"/>
    </location>
</feature>
<dbReference type="EMBL" id="KY628970">
    <property type="protein sequence ID" value="ARS01844.1"/>
    <property type="molecule type" value="Genomic_DNA"/>
</dbReference>
<feature type="compositionally biased region" description="Pro residues" evidence="1">
    <location>
        <begin position="31"/>
        <end position="41"/>
    </location>
</feature>
<feature type="region of interest" description="Disordered" evidence="1">
    <location>
        <begin position="139"/>
        <end position="181"/>
    </location>
</feature>
<keyword evidence="2" id="KW-0472">Membrane</keyword>
<reference evidence="3 4" key="1">
    <citation type="journal article" date="2017" name="Virology">
        <title>Genome sequence variation among isolates of monkey B virus (Macacine alphaherpesvirus 1) from captive macaques.</title>
        <authorList>
            <person name="Eberle R."/>
            <person name="Maxwell L.K."/>
            <person name="Nicholson S."/>
            <person name="Black D."/>
            <person name="Jones-Engel L."/>
        </authorList>
    </citation>
    <scope>NUCLEOTIDE SEQUENCE [LARGE SCALE GENOMIC DNA]</scope>
    <source>
        <strain evidence="3">KQ</strain>
    </source>
</reference>
<keyword evidence="2" id="KW-0812">Transmembrane</keyword>
<dbReference type="Proteomes" id="UP000679841">
    <property type="component" value="Segment"/>
</dbReference>
<protein>
    <submittedName>
        <fullName evidence="3">Membrane protein UL56</fullName>
    </submittedName>
</protein>